<dbReference type="PANTHER" id="PTHR43246">
    <property type="entry name" value="PEPTIDYL-PROLYL CIS-TRANS ISOMERASE CYP38, CHLOROPLASTIC"/>
    <property type="match status" value="1"/>
</dbReference>
<keyword evidence="3 6" id="KW-0413">Isomerase</keyword>
<dbReference type="PROSITE" id="PS50072">
    <property type="entry name" value="CSA_PPIASE_2"/>
    <property type="match status" value="1"/>
</dbReference>
<evidence type="ECO:0000313" key="6">
    <source>
        <dbReference type="EMBL" id="RST29569.1"/>
    </source>
</evidence>
<feature type="signal peptide" evidence="4">
    <location>
        <begin position="1"/>
        <end position="19"/>
    </location>
</feature>
<dbReference type="Pfam" id="PF00160">
    <property type="entry name" value="Pro_isomerase"/>
    <property type="match status" value="1"/>
</dbReference>
<evidence type="ECO:0000256" key="4">
    <source>
        <dbReference type="SAM" id="SignalP"/>
    </source>
</evidence>
<comment type="caution">
    <text evidence="6">The sequence shown here is derived from an EMBL/GenBank/DDBJ whole genome shotgun (WGS) entry which is preliminary data.</text>
</comment>
<keyword evidence="2" id="KW-0697">Rotamase</keyword>
<dbReference type="OrthoDB" id="9807797at2"/>
<evidence type="ECO:0000256" key="3">
    <source>
        <dbReference type="ARBA" id="ARBA00023235"/>
    </source>
</evidence>
<keyword evidence="4" id="KW-0732">Signal</keyword>
<sequence length="211" mass="22171">MFLRITSALALLSATPLLAQTAAPLTPAVPTTPPAAAAAQSDLVRVAMETEQGRIVLALDRGRAPATVANFLRYVDAHRFDGISFYRAMPYGEPGNGMIQSGITDPAKLYPPVKFESTEQTGLHHDAGAISMAMTTPGTARATFFILAGPIPGFDAKAGDPGFATFGHVVEGLDVVKAILAAPIDPAKGDNYFKGQMLAKPVKVLKVTRLP</sequence>
<organism evidence="6 7">
    <name type="scientific">Sphingomonas ginkgonis</name>
    <dbReference type="NCBI Taxonomy" id="2315330"/>
    <lineage>
        <taxon>Bacteria</taxon>
        <taxon>Pseudomonadati</taxon>
        <taxon>Pseudomonadota</taxon>
        <taxon>Alphaproteobacteria</taxon>
        <taxon>Sphingomonadales</taxon>
        <taxon>Sphingomonadaceae</taxon>
        <taxon>Sphingomonas</taxon>
    </lineage>
</organism>
<dbReference type="AlphaFoldDB" id="A0A3R9YKF2"/>
<dbReference type="InterPro" id="IPR044665">
    <property type="entry name" value="E_coli_cyclophilin_A-like"/>
</dbReference>
<evidence type="ECO:0000256" key="1">
    <source>
        <dbReference type="ARBA" id="ARBA00013194"/>
    </source>
</evidence>
<keyword evidence="7" id="KW-1185">Reference proteome</keyword>
<dbReference type="InterPro" id="IPR002130">
    <property type="entry name" value="Cyclophilin-type_PPIase_dom"/>
</dbReference>
<evidence type="ECO:0000313" key="7">
    <source>
        <dbReference type="Proteomes" id="UP000274661"/>
    </source>
</evidence>
<evidence type="ECO:0000259" key="5">
    <source>
        <dbReference type="PROSITE" id="PS50072"/>
    </source>
</evidence>
<proteinExistence type="predicted"/>
<dbReference type="EC" id="5.2.1.8" evidence="1"/>
<feature type="domain" description="PPIase cyclophilin-type" evidence="5">
    <location>
        <begin position="49"/>
        <end position="211"/>
    </location>
</feature>
<protein>
    <recommendedName>
        <fullName evidence="1">peptidylprolyl isomerase</fullName>
        <ecNumber evidence="1">5.2.1.8</ecNumber>
    </recommendedName>
</protein>
<dbReference type="EMBL" id="RWJF01000001">
    <property type="protein sequence ID" value="RST29569.1"/>
    <property type="molecule type" value="Genomic_DNA"/>
</dbReference>
<dbReference type="InterPro" id="IPR029000">
    <property type="entry name" value="Cyclophilin-like_dom_sf"/>
</dbReference>
<accession>A0A3R9YKF2</accession>
<gene>
    <name evidence="6" type="ORF">HMF7854_01020</name>
</gene>
<dbReference type="RefSeq" id="WP_126719987.1">
    <property type="nucleotide sequence ID" value="NZ_RWJF01000001.1"/>
</dbReference>
<dbReference type="Proteomes" id="UP000274661">
    <property type="component" value="Unassembled WGS sequence"/>
</dbReference>
<name>A0A3R9YKF2_9SPHN</name>
<dbReference type="SUPFAM" id="SSF50891">
    <property type="entry name" value="Cyclophilin-like"/>
    <property type="match status" value="1"/>
</dbReference>
<dbReference type="Gene3D" id="2.40.100.10">
    <property type="entry name" value="Cyclophilin-like"/>
    <property type="match status" value="1"/>
</dbReference>
<dbReference type="GO" id="GO:0003755">
    <property type="term" value="F:peptidyl-prolyl cis-trans isomerase activity"/>
    <property type="evidence" value="ECO:0007669"/>
    <property type="project" value="UniProtKB-KW"/>
</dbReference>
<dbReference type="CDD" id="cd00317">
    <property type="entry name" value="cyclophilin"/>
    <property type="match status" value="1"/>
</dbReference>
<reference evidence="6 7" key="1">
    <citation type="submission" date="2018-12" db="EMBL/GenBank/DDBJ databases">
        <title>Sphingomonas sp. HMF7854 Genome sequencing and assembly.</title>
        <authorList>
            <person name="Cha I."/>
            <person name="Kang H."/>
            <person name="Kim H."/>
            <person name="Kang J."/>
            <person name="Joh K."/>
        </authorList>
    </citation>
    <scope>NUCLEOTIDE SEQUENCE [LARGE SCALE GENOMIC DNA]</scope>
    <source>
        <strain evidence="6 7">HMF7854</strain>
    </source>
</reference>
<evidence type="ECO:0000256" key="2">
    <source>
        <dbReference type="ARBA" id="ARBA00023110"/>
    </source>
</evidence>
<feature type="chain" id="PRO_5018554749" description="peptidylprolyl isomerase" evidence="4">
    <location>
        <begin position="20"/>
        <end position="211"/>
    </location>
</feature>